<dbReference type="AlphaFoldDB" id="A0A0A9FHE4"/>
<name>A0A0A9FHE4_ARUDO</name>
<dbReference type="EMBL" id="GBRH01190223">
    <property type="protein sequence ID" value="JAE07673.1"/>
    <property type="molecule type" value="Transcribed_RNA"/>
</dbReference>
<reference evidence="2" key="1">
    <citation type="submission" date="2014-09" db="EMBL/GenBank/DDBJ databases">
        <authorList>
            <person name="Magalhaes I.L.F."/>
            <person name="Oliveira U."/>
            <person name="Santos F.R."/>
            <person name="Vidigal T.H.D.A."/>
            <person name="Brescovit A.D."/>
            <person name="Santos A.J."/>
        </authorList>
    </citation>
    <scope>NUCLEOTIDE SEQUENCE</scope>
    <source>
        <tissue evidence="2">Shoot tissue taken approximately 20 cm above the soil surface</tissue>
    </source>
</reference>
<sequence>MNRLTALARKGCAASAPGSGPVDALFAAVQSTDRRRHDHHHQPPVVVKAKECAAASGRPAPWRPCLDRIDESIGRSSMRSASNRSVCSEA</sequence>
<organism evidence="2">
    <name type="scientific">Arundo donax</name>
    <name type="common">Giant reed</name>
    <name type="synonym">Donax arundinaceus</name>
    <dbReference type="NCBI Taxonomy" id="35708"/>
    <lineage>
        <taxon>Eukaryota</taxon>
        <taxon>Viridiplantae</taxon>
        <taxon>Streptophyta</taxon>
        <taxon>Embryophyta</taxon>
        <taxon>Tracheophyta</taxon>
        <taxon>Spermatophyta</taxon>
        <taxon>Magnoliopsida</taxon>
        <taxon>Liliopsida</taxon>
        <taxon>Poales</taxon>
        <taxon>Poaceae</taxon>
        <taxon>PACMAD clade</taxon>
        <taxon>Arundinoideae</taxon>
        <taxon>Arundineae</taxon>
        <taxon>Arundo</taxon>
    </lineage>
</organism>
<accession>A0A0A9FHE4</accession>
<proteinExistence type="predicted"/>
<protein>
    <submittedName>
        <fullName evidence="2">Uncharacterized protein</fullName>
    </submittedName>
</protein>
<evidence type="ECO:0000313" key="2">
    <source>
        <dbReference type="EMBL" id="JAE07673.1"/>
    </source>
</evidence>
<reference evidence="2" key="2">
    <citation type="journal article" date="2015" name="Data Brief">
        <title>Shoot transcriptome of the giant reed, Arundo donax.</title>
        <authorList>
            <person name="Barrero R.A."/>
            <person name="Guerrero F.D."/>
            <person name="Moolhuijzen P."/>
            <person name="Goolsby J.A."/>
            <person name="Tidwell J."/>
            <person name="Bellgard S.E."/>
            <person name="Bellgard M.I."/>
        </authorList>
    </citation>
    <scope>NUCLEOTIDE SEQUENCE</scope>
    <source>
        <tissue evidence="2">Shoot tissue taken approximately 20 cm above the soil surface</tissue>
    </source>
</reference>
<evidence type="ECO:0000256" key="1">
    <source>
        <dbReference type="SAM" id="MobiDB-lite"/>
    </source>
</evidence>
<feature type="region of interest" description="Disordered" evidence="1">
    <location>
        <begin position="1"/>
        <end position="20"/>
    </location>
</feature>